<proteinExistence type="predicted"/>
<dbReference type="RefSeq" id="WP_338690656.1">
    <property type="nucleotide sequence ID" value="NZ_AP024702.1"/>
</dbReference>
<reference evidence="2 3" key="1">
    <citation type="submission" date="2021-06" db="EMBL/GenBank/DDBJ databases">
        <title>Complete genome of Haloferula helveola possessing various polysaccharide degrading enzymes.</title>
        <authorList>
            <person name="Takami H."/>
            <person name="Huang C."/>
            <person name="Hamasaki K."/>
        </authorList>
    </citation>
    <scope>NUCLEOTIDE SEQUENCE [LARGE SCALE GENOMIC DNA]</scope>
    <source>
        <strain evidence="2 3">CN-1</strain>
    </source>
</reference>
<name>A0ABM7R9V3_9BACT</name>
<feature type="chain" id="PRO_5045468571" description="PEP-CTERM protein-sorting domain-containing protein" evidence="1">
    <location>
        <begin position="25"/>
        <end position="239"/>
    </location>
</feature>
<dbReference type="EMBL" id="AP024702">
    <property type="protein sequence ID" value="BCX48078.1"/>
    <property type="molecule type" value="Genomic_DNA"/>
</dbReference>
<feature type="signal peptide" evidence="1">
    <location>
        <begin position="1"/>
        <end position="24"/>
    </location>
</feature>
<sequence length="239" mass="24940">MLPSFWFRVSVLALPFLAGPTAGAATLVTGSIEATVSTITEEGSSTAPAGVAIGQAATIEFQYDADALFTVASPTARAYRDGIGLNIRVTIGGTVWEGSDSNGLASVTNDGPGGVDRLVYELYTLSGDPAPVFTSFPNQLTTGTSTSLLSLVLEDTTPPNELLSSLELPADLADLNPSAATFSFFRIESWDTATGDRYRIDLATDVGSLTLVPEPRVAVLAGVAFLLVAGRRRRPPVSI</sequence>
<keyword evidence="1" id="KW-0732">Signal</keyword>
<dbReference type="Proteomes" id="UP001374893">
    <property type="component" value="Chromosome"/>
</dbReference>
<organism evidence="2 3">
    <name type="scientific">Haloferula helveola</name>
    <dbReference type="NCBI Taxonomy" id="490095"/>
    <lineage>
        <taxon>Bacteria</taxon>
        <taxon>Pseudomonadati</taxon>
        <taxon>Verrucomicrobiota</taxon>
        <taxon>Verrucomicrobiia</taxon>
        <taxon>Verrucomicrobiales</taxon>
        <taxon>Verrucomicrobiaceae</taxon>
        <taxon>Haloferula</taxon>
    </lineage>
</organism>
<keyword evidence="3" id="KW-1185">Reference proteome</keyword>
<evidence type="ECO:0008006" key="4">
    <source>
        <dbReference type="Google" id="ProtNLM"/>
    </source>
</evidence>
<evidence type="ECO:0000256" key="1">
    <source>
        <dbReference type="SAM" id="SignalP"/>
    </source>
</evidence>
<accession>A0ABM7R9V3</accession>
<evidence type="ECO:0000313" key="3">
    <source>
        <dbReference type="Proteomes" id="UP001374893"/>
    </source>
</evidence>
<protein>
    <recommendedName>
        <fullName evidence="4">PEP-CTERM protein-sorting domain-containing protein</fullName>
    </recommendedName>
</protein>
<evidence type="ECO:0000313" key="2">
    <source>
        <dbReference type="EMBL" id="BCX48078.1"/>
    </source>
</evidence>
<gene>
    <name evidence="2" type="ORF">HAHE_19860</name>
</gene>